<dbReference type="SUPFAM" id="SSF160920">
    <property type="entry name" value="PSTPO5379-like"/>
    <property type="match status" value="1"/>
</dbReference>
<dbReference type="EMBL" id="QJJV01000050">
    <property type="protein sequence ID" value="PXX03332.1"/>
    <property type="molecule type" value="Genomic_DNA"/>
</dbReference>
<dbReference type="InterPro" id="IPR038021">
    <property type="entry name" value="Putative_hydro-lyase"/>
</dbReference>
<evidence type="ECO:0000313" key="1">
    <source>
        <dbReference type="EMBL" id="PXX03332.1"/>
    </source>
</evidence>
<dbReference type="GeneID" id="61306199"/>
<dbReference type="Gene3D" id="3.40.1640.10">
    <property type="entry name" value="PSTPO5379-like"/>
    <property type="match status" value="1"/>
</dbReference>
<comment type="caution">
    <text evidence="1">The sequence shown here is derived from an EMBL/GenBank/DDBJ whole genome shotgun (WGS) entry which is preliminary data.</text>
</comment>
<sequence>MTDMGDDVDIRTDVPLCRVFRDGAMIAQSHDVSEYWCKALVSFVIDCSFAFDTRGWMRASASAISSL</sequence>
<dbReference type="Proteomes" id="UP000247515">
    <property type="component" value="Unassembled WGS sequence"/>
</dbReference>
<dbReference type="RefSeq" id="WP_074981881.1">
    <property type="nucleotide sequence ID" value="NZ_CADFGN010000001.1"/>
</dbReference>
<evidence type="ECO:0000313" key="2">
    <source>
        <dbReference type="Proteomes" id="UP000247515"/>
    </source>
</evidence>
<protein>
    <submittedName>
        <fullName evidence="1">Uncharacterized protein</fullName>
    </submittedName>
</protein>
<accession>A0ABX5MB53</accession>
<name>A0ABX5MB53_9BURK</name>
<gene>
    <name evidence="1" type="ORF">C7400_15016</name>
</gene>
<reference evidence="1 2" key="1">
    <citation type="submission" date="2018-05" db="EMBL/GenBank/DDBJ databases">
        <title>Genomic Encyclopedia of Type Strains, Phase IV (KMG-V): Genome sequencing to study the core and pangenomes of soil and plant-associated prokaryotes.</title>
        <authorList>
            <person name="Whitman W."/>
        </authorList>
    </citation>
    <scope>NUCLEOTIDE SEQUENCE [LARGE SCALE GENOMIC DNA]</scope>
    <source>
        <strain evidence="1 2">SIr-6563</strain>
    </source>
</reference>
<organism evidence="1 2">
    <name type="scientific">Paraburkholderia tropica</name>
    <dbReference type="NCBI Taxonomy" id="92647"/>
    <lineage>
        <taxon>Bacteria</taxon>
        <taxon>Pseudomonadati</taxon>
        <taxon>Pseudomonadota</taxon>
        <taxon>Betaproteobacteria</taxon>
        <taxon>Burkholderiales</taxon>
        <taxon>Burkholderiaceae</taxon>
        <taxon>Paraburkholderia</taxon>
    </lineage>
</organism>
<proteinExistence type="predicted"/>
<keyword evidence="2" id="KW-1185">Reference proteome</keyword>